<dbReference type="AlphaFoldDB" id="A0A1G7SVH0"/>
<organism evidence="1 2">
    <name type="scientific">Lentzea fradiae</name>
    <dbReference type="NCBI Taxonomy" id="200378"/>
    <lineage>
        <taxon>Bacteria</taxon>
        <taxon>Bacillati</taxon>
        <taxon>Actinomycetota</taxon>
        <taxon>Actinomycetes</taxon>
        <taxon>Pseudonocardiales</taxon>
        <taxon>Pseudonocardiaceae</taxon>
        <taxon>Lentzea</taxon>
    </lineage>
</organism>
<dbReference type="STRING" id="200378.SAMN05216553_106497"/>
<reference evidence="2" key="1">
    <citation type="submission" date="2016-10" db="EMBL/GenBank/DDBJ databases">
        <authorList>
            <person name="Varghese N."/>
            <person name="Submissions S."/>
        </authorList>
    </citation>
    <scope>NUCLEOTIDE SEQUENCE [LARGE SCALE GENOMIC DNA]</scope>
    <source>
        <strain evidence="2">CGMCC 4.3506</strain>
    </source>
</reference>
<name>A0A1G7SVH0_9PSEU</name>
<sequence length="71" mass="8512">MNTVQLNHDTFSAYRNEALTAMSLNDEFVRIRIQEAQRYAEEQRLANRLATAQRWRRLSRWAGRRAARFDL</sequence>
<protein>
    <submittedName>
        <fullName evidence="1">Uncharacterized protein</fullName>
    </submittedName>
</protein>
<evidence type="ECO:0000313" key="2">
    <source>
        <dbReference type="Proteomes" id="UP000199623"/>
    </source>
</evidence>
<keyword evidence="2" id="KW-1185">Reference proteome</keyword>
<dbReference type="Proteomes" id="UP000199623">
    <property type="component" value="Unassembled WGS sequence"/>
</dbReference>
<gene>
    <name evidence="1" type="ORF">SAMN05216553_106497</name>
</gene>
<proteinExistence type="predicted"/>
<evidence type="ECO:0000313" key="1">
    <source>
        <dbReference type="EMBL" id="SDG26971.1"/>
    </source>
</evidence>
<accession>A0A1G7SVH0</accession>
<dbReference type="EMBL" id="FNCC01000006">
    <property type="protein sequence ID" value="SDG26971.1"/>
    <property type="molecule type" value="Genomic_DNA"/>
</dbReference>